<reference evidence="2" key="2">
    <citation type="submission" date="2019-10" db="EMBL/GenBank/DDBJ databases">
        <title>Conservation and host-specific expression of non-tandemly repeated heterogenous ribosome RNA gene in arbuscular mycorrhizal fungi.</title>
        <authorList>
            <person name="Maeda T."/>
            <person name="Kobayashi Y."/>
            <person name="Nakagawa T."/>
            <person name="Ezawa T."/>
            <person name="Yamaguchi K."/>
            <person name="Bino T."/>
            <person name="Nishimoto Y."/>
            <person name="Shigenobu S."/>
            <person name="Kawaguchi M."/>
        </authorList>
    </citation>
    <scope>NUCLEOTIDE SEQUENCE</scope>
    <source>
        <strain evidence="2">HR1</strain>
    </source>
</reference>
<sequence>MTCSKIFSGYLPELTNEIIENFRYDYKTLHSCILVNRLWCCLAIPLLWEDPFSIPTESYNFIEIYLRNLSEDDKMKLNKYGNNNLIPSNTLFNYPSFIKCLNTWKLSYSTDKWISAVRPLTVEQPAKFSTQNINLSSSHPNLDSLKFIFWLLFKVFINNGVNLRTFEIEITETLDATDHEYFNSVFDLILKNPNFIRNIKNLKLRFSETITNITPFLKFLYSNCKSITSLYFRFPRNNNDNDNLLIEKYLSRIINSQQNLKKIVFKRNNLFKGLSLLSFKSSNFSNTLKTIVFNKIDFKNLIILREVFDHLNILESIHIFYCRSLNIDFVQQIINITKPFKLRSLLMDEILQIEPLQLLLQKSGDYLENVGFEPSLNNDLKQQLFEIIKNYCTKIKFFDLRGFNNQNIYTVLDSIKNIAQNLNYLSIEVLSYHYQQSNSIIELSSIILVNLGQILPFKLEYLNLALVVNLNDLEKFLKNSQNTFIKKLLIRNDVIVENVNILPFIKEYIMKKKKVKYLAIIETFFLGKIEDLSSCKDVVKEFELHGIKIKNYNELNTDCHNFIKELEWR</sequence>
<evidence type="ECO:0000313" key="3">
    <source>
        <dbReference type="Proteomes" id="UP000247702"/>
    </source>
</evidence>
<proteinExistence type="predicted"/>
<reference evidence="1 3" key="1">
    <citation type="submission" date="2017-11" db="EMBL/GenBank/DDBJ databases">
        <title>The genome of Rhizophagus clarus HR1 reveals common genetic basis of auxotrophy among arbuscular mycorrhizal fungi.</title>
        <authorList>
            <person name="Kobayashi Y."/>
        </authorList>
    </citation>
    <scope>NUCLEOTIDE SEQUENCE [LARGE SCALE GENOMIC DNA]</scope>
    <source>
        <strain evidence="1 3">HR1</strain>
    </source>
</reference>
<keyword evidence="3" id="KW-1185">Reference proteome</keyword>
<dbReference type="OrthoDB" id="2338937at2759"/>
<dbReference type="AlphaFoldDB" id="A0A2Z6QDM6"/>
<protein>
    <recommendedName>
        <fullName evidence="4">F-box domain-containing protein</fullName>
    </recommendedName>
</protein>
<name>A0A2Z6QDM6_9GLOM</name>
<dbReference type="Proteomes" id="UP000247702">
    <property type="component" value="Unassembled WGS sequence"/>
</dbReference>
<comment type="caution">
    <text evidence="1">The sequence shown here is derived from an EMBL/GenBank/DDBJ whole genome shotgun (WGS) entry which is preliminary data.</text>
</comment>
<dbReference type="EMBL" id="BLAL01000043">
    <property type="protein sequence ID" value="GES79283.1"/>
    <property type="molecule type" value="Genomic_DNA"/>
</dbReference>
<gene>
    <name evidence="2" type="ORF">RCL2_000659100</name>
    <name evidence="1" type="ORF">RclHR1_14130006</name>
</gene>
<evidence type="ECO:0000313" key="1">
    <source>
        <dbReference type="EMBL" id="GBB87665.1"/>
    </source>
</evidence>
<evidence type="ECO:0000313" key="2">
    <source>
        <dbReference type="EMBL" id="GES79283.1"/>
    </source>
</evidence>
<organism evidence="1 3">
    <name type="scientific">Rhizophagus clarus</name>
    <dbReference type="NCBI Taxonomy" id="94130"/>
    <lineage>
        <taxon>Eukaryota</taxon>
        <taxon>Fungi</taxon>
        <taxon>Fungi incertae sedis</taxon>
        <taxon>Mucoromycota</taxon>
        <taxon>Glomeromycotina</taxon>
        <taxon>Glomeromycetes</taxon>
        <taxon>Glomerales</taxon>
        <taxon>Glomeraceae</taxon>
        <taxon>Rhizophagus</taxon>
    </lineage>
</organism>
<dbReference type="EMBL" id="BEXD01000462">
    <property type="protein sequence ID" value="GBB87665.1"/>
    <property type="molecule type" value="Genomic_DNA"/>
</dbReference>
<evidence type="ECO:0008006" key="4">
    <source>
        <dbReference type="Google" id="ProtNLM"/>
    </source>
</evidence>
<dbReference type="STRING" id="94130.A0A2Z6QDM6"/>
<dbReference type="Proteomes" id="UP000615446">
    <property type="component" value="Unassembled WGS sequence"/>
</dbReference>
<accession>A0A2Z6QDM6</accession>